<dbReference type="InterPro" id="IPR036505">
    <property type="entry name" value="Amidase/PGRP_sf"/>
</dbReference>
<keyword evidence="7" id="KW-0479">Metal-binding</keyword>
<dbReference type="GO" id="GO:0008745">
    <property type="term" value="F:N-acetylmuramoyl-L-alanine amidase activity"/>
    <property type="evidence" value="ECO:0007669"/>
    <property type="project" value="UniProtKB-EC"/>
</dbReference>
<dbReference type="RefSeq" id="WP_173271780.1">
    <property type="nucleotide sequence ID" value="NZ_AP021889.1"/>
</dbReference>
<dbReference type="NCBIfam" id="NF008758">
    <property type="entry name" value="PRK11789.1"/>
    <property type="match status" value="1"/>
</dbReference>
<evidence type="ECO:0000256" key="9">
    <source>
        <dbReference type="ARBA" id="ARBA00022833"/>
    </source>
</evidence>
<reference evidence="15" key="1">
    <citation type="submission" date="2019-11" db="EMBL/GenBank/DDBJ databases">
        <title>Isolation and characterization of two novel species in the genus Thiomicrorhabdus.</title>
        <authorList>
            <person name="Mochizuki J."/>
            <person name="Kojima H."/>
            <person name="Fukui M."/>
        </authorList>
    </citation>
    <scope>NUCLEOTIDE SEQUENCE [LARGE SCALE GENOMIC DNA]</scope>
    <source>
        <strain evidence="15">aks77</strain>
    </source>
</reference>
<comment type="catalytic activity">
    <reaction evidence="1">
        <text>Hydrolyzes the link between N-acetylmuramoyl residues and L-amino acid residues in certain cell-wall glycopeptides.</text>
        <dbReference type="EC" id="3.5.1.28"/>
    </reaction>
</comment>
<dbReference type="GO" id="GO:0046872">
    <property type="term" value="F:metal ion binding"/>
    <property type="evidence" value="ECO:0007669"/>
    <property type="project" value="UniProtKB-KW"/>
</dbReference>
<dbReference type="Proteomes" id="UP000501726">
    <property type="component" value="Chromosome"/>
</dbReference>
<sequence length="191" mass="21385">MRVLPDLGLLEGVEYLPSPNFDLRPNPQDIGLIVVHGISLPPNQFGGDEVAQLFTNQLDPAADPYFEKIKDLRVSAHLFIRRDGSIQQFVPFHLRAWHAGASVYAGRENCNDFSIGIELEGTDHTLYTVSQYHALAAAIQAIWQAYPQIPKTAIAGHSDIAPVRKTDPGRYFIWPALERLLAQPLQRSYEL</sequence>
<dbReference type="InterPro" id="IPR002502">
    <property type="entry name" value="Amidase_domain"/>
</dbReference>
<organism evidence="14 15">
    <name type="scientific">Thiosulfatimonas sediminis</name>
    <dbReference type="NCBI Taxonomy" id="2675054"/>
    <lineage>
        <taxon>Bacteria</taxon>
        <taxon>Pseudomonadati</taxon>
        <taxon>Pseudomonadota</taxon>
        <taxon>Gammaproteobacteria</taxon>
        <taxon>Thiotrichales</taxon>
        <taxon>Piscirickettsiaceae</taxon>
        <taxon>Thiosulfatimonas</taxon>
    </lineage>
</organism>
<name>A0A6F8PUR2_9GAMM</name>
<evidence type="ECO:0000313" key="15">
    <source>
        <dbReference type="Proteomes" id="UP000501726"/>
    </source>
</evidence>
<evidence type="ECO:0000256" key="8">
    <source>
        <dbReference type="ARBA" id="ARBA00022801"/>
    </source>
</evidence>
<keyword evidence="10" id="KW-0961">Cell wall biogenesis/degradation</keyword>
<dbReference type="SMART" id="SM00644">
    <property type="entry name" value="Ami_2"/>
    <property type="match status" value="1"/>
</dbReference>
<dbReference type="GO" id="GO:0005737">
    <property type="term" value="C:cytoplasm"/>
    <property type="evidence" value="ECO:0007669"/>
    <property type="project" value="UniProtKB-SubCell"/>
</dbReference>
<dbReference type="PANTHER" id="PTHR30417">
    <property type="entry name" value="N-ACETYLMURAMOYL-L-ALANINE AMIDASE AMID"/>
    <property type="match status" value="1"/>
</dbReference>
<dbReference type="Gene3D" id="3.40.80.10">
    <property type="entry name" value="Peptidoglycan recognition protein-like"/>
    <property type="match status" value="1"/>
</dbReference>
<dbReference type="SUPFAM" id="SSF55846">
    <property type="entry name" value="N-acetylmuramoyl-L-alanine amidase-like"/>
    <property type="match status" value="1"/>
</dbReference>
<feature type="domain" description="N-acetylmuramoyl-L-alanine amidase" evidence="13">
    <location>
        <begin position="18"/>
        <end position="169"/>
    </location>
</feature>
<dbReference type="AlphaFoldDB" id="A0A6F8PUR2"/>
<dbReference type="EMBL" id="AP021889">
    <property type="protein sequence ID" value="BBP45767.1"/>
    <property type="molecule type" value="Genomic_DNA"/>
</dbReference>
<dbReference type="GO" id="GO:0009253">
    <property type="term" value="P:peptidoglycan catabolic process"/>
    <property type="evidence" value="ECO:0007669"/>
    <property type="project" value="InterPro"/>
</dbReference>
<dbReference type="GO" id="GO:0071555">
    <property type="term" value="P:cell wall organization"/>
    <property type="evidence" value="ECO:0007669"/>
    <property type="project" value="UniProtKB-KW"/>
</dbReference>
<dbReference type="InterPro" id="IPR051206">
    <property type="entry name" value="NAMLAA_amidase_2"/>
</dbReference>
<accession>A0A6F8PUR2</accession>
<evidence type="ECO:0000256" key="6">
    <source>
        <dbReference type="ARBA" id="ARBA00022490"/>
    </source>
</evidence>
<comment type="subcellular location">
    <subcellularLocation>
        <location evidence="3">Cytoplasm</location>
    </subcellularLocation>
</comment>
<evidence type="ECO:0000256" key="3">
    <source>
        <dbReference type="ARBA" id="ARBA00004496"/>
    </source>
</evidence>
<keyword evidence="9" id="KW-0862">Zinc</keyword>
<dbReference type="EC" id="3.5.1.28" evidence="5"/>
<dbReference type="CDD" id="cd06583">
    <property type="entry name" value="PGRP"/>
    <property type="match status" value="1"/>
</dbReference>
<evidence type="ECO:0000256" key="12">
    <source>
        <dbReference type="ARBA" id="ARBA00042615"/>
    </source>
</evidence>
<evidence type="ECO:0000256" key="10">
    <source>
        <dbReference type="ARBA" id="ARBA00023316"/>
    </source>
</evidence>
<dbReference type="PANTHER" id="PTHR30417:SF4">
    <property type="entry name" value="1,6-ANHYDRO-N-ACETYLMURAMYL-L-ALANINE AMIDASE AMPD"/>
    <property type="match status" value="1"/>
</dbReference>
<keyword evidence="6" id="KW-0963">Cytoplasm</keyword>
<dbReference type="Pfam" id="PF01510">
    <property type="entry name" value="Amidase_2"/>
    <property type="match status" value="1"/>
</dbReference>
<evidence type="ECO:0000256" key="7">
    <source>
        <dbReference type="ARBA" id="ARBA00022723"/>
    </source>
</evidence>
<evidence type="ECO:0000259" key="13">
    <source>
        <dbReference type="SMART" id="SM00644"/>
    </source>
</evidence>
<evidence type="ECO:0000256" key="4">
    <source>
        <dbReference type="ARBA" id="ARBA00007553"/>
    </source>
</evidence>
<evidence type="ECO:0000256" key="11">
    <source>
        <dbReference type="ARBA" id="ARBA00039257"/>
    </source>
</evidence>
<comment type="similarity">
    <text evidence="4">Belongs to the N-acetylmuramoyl-L-alanine amidase 2 family.</text>
</comment>
<keyword evidence="15" id="KW-1185">Reference proteome</keyword>
<comment type="cofactor">
    <cofactor evidence="2">
        <name>Zn(2+)</name>
        <dbReference type="ChEBI" id="CHEBI:29105"/>
    </cofactor>
</comment>
<evidence type="ECO:0000256" key="1">
    <source>
        <dbReference type="ARBA" id="ARBA00001561"/>
    </source>
</evidence>
<keyword evidence="8" id="KW-0378">Hydrolase</keyword>
<evidence type="ECO:0000256" key="2">
    <source>
        <dbReference type="ARBA" id="ARBA00001947"/>
    </source>
</evidence>
<evidence type="ECO:0000313" key="14">
    <source>
        <dbReference type="EMBL" id="BBP45767.1"/>
    </source>
</evidence>
<proteinExistence type="inferred from homology"/>
<dbReference type="GO" id="GO:0009254">
    <property type="term" value="P:peptidoglycan turnover"/>
    <property type="evidence" value="ECO:0007669"/>
    <property type="project" value="TreeGrafter"/>
</dbReference>
<gene>
    <name evidence="14" type="primary">ampD</name>
    <name evidence="14" type="ORF">THMIRHAS_11400</name>
</gene>
<dbReference type="KEGG" id="tse:THMIRHAS_11400"/>
<protein>
    <recommendedName>
        <fullName evidence="11">1,6-anhydro-N-acetylmuramyl-L-alanine amidase AmpD</fullName>
        <ecNumber evidence="5">3.5.1.28</ecNumber>
    </recommendedName>
    <alternativeName>
        <fullName evidence="12">N-acetylmuramoyl-L-alanine amidase</fullName>
    </alternativeName>
</protein>
<evidence type="ECO:0000256" key="5">
    <source>
        <dbReference type="ARBA" id="ARBA00011901"/>
    </source>
</evidence>